<evidence type="ECO:0000259" key="1">
    <source>
        <dbReference type="Pfam" id="PF13468"/>
    </source>
</evidence>
<gene>
    <name evidence="2" type="ORF">BSK52_14615</name>
</gene>
<dbReference type="EMBL" id="MPTC01000011">
    <property type="protein sequence ID" value="OMD40121.1"/>
    <property type="molecule type" value="Genomic_DNA"/>
</dbReference>
<dbReference type="Pfam" id="PF13468">
    <property type="entry name" value="Glyoxalase_3"/>
    <property type="match status" value="1"/>
</dbReference>
<evidence type="ECO:0000313" key="3">
    <source>
        <dbReference type="Proteomes" id="UP000187439"/>
    </source>
</evidence>
<evidence type="ECO:0000313" key="2">
    <source>
        <dbReference type="EMBL" id="OMD40121.1"/>
    </source>
</evidence>
<dbReference type="InterPro" id="IPR029068">
    <property type="entry name" value="Glyas_Bleomycin-R_OHBP_Dase"/>
</dbReference>
<proteinExistence type="predicted"/>
<dbReference type="Gene3D" id="3.10.180.10">
    <property type="entry name" value="2,3-Dihydroxybiphenyl 1,2-Dioxygenase, domain 1"/>
    <property type="match status" value="1"/>
</dbReference>
<comment type="caution">
    <text evidence="2">The sequence shown here is derived from an EMBL/GenBank/DDBJ whole genome shotgun (WGS) entry which is preliminary data.</text>
</comment>
<organism evidence="2 3">
    <name type="scientific">Paenibacillus odorifer</name>
    <dbReference type="NCBI Taxonomy" id="189426"/>
    <lineage>
        <taxon>Bacteria</taxon>
        <taxon>Bacillati</taxon>
        <taxon>Bacillota</taxon>
        <taxon>Bacilli</taxon>
        <taxon>Bacillales</taxon>
        <taxon>Paenibacillaceae</taxon>
        <taxon>Paenibacillus</taxon>
    </lineage>
</organism>
<dbReference type="SUPFAM" id="SSF54593">
    <property type="entry name" value="Glyoxalase/Bleomycin resistance protein/Dihydroxybiphenyl dioxygenase"/>
    <property type="match status" value="1"/>
</dbReference>
<name>A0A1R0XYF0_9BACL</name>
<dbReference type="Proteomes" id="UP000187439">
    <property type="component" value="Unassembled WGS sequence"/>
</dbReference>
<sequence length="248" mass="28862">MKIDHLVVNVDRNVHEDQTFVKAVQTLGLPYEPKWGKGTRGFKVSNIWIGNEYFEWVRIKKKDGGGWLKSWTEDYLGGHRGLIGFALDVEDIDAVYKELSSRNIEASTPEPLRFRWFFNLLTRTMPWKNSYIPKFEGVPFQFFLQQMNDEKSLAFMQQYMVPNSRDQNIQGISQVNIFGAWTQKDKKLLKDIFTDVVVQDGMITISLGSQTICCVDAETYRVEVLLDCRNDEYSKKELEVGNLLIRNR</sequence>
<reference evidence="2 3" key="1">
    <citation type="submission" date="2016-10" db="EMBL/GenBank/DDBJ databases">
        <title>Paenibacillus species isolates.</title>
        <authorList>
            <person name="Beno S.M."/>
        </authorList>
    </citation>
    <scope>NUCLEOTIDE SEQUENCE [LARGE SCALE GENOMIC DNA]</scope>
    <source>
        <strain evidence="2 3">FSL H7-0710</strain>
    </source>
</reference>
<feature type="domain" description="Glyoxalase-like" evidence="1">
    <location>
        <begin position="3"/>
        <end position="151"/>
    </location>
</feature>
<dbReference type="OrthoDB" id="1897840at2"/>
<dbReference type="AlphaFoldDB" id="A0A1R0XYF0"/>
<protein>
    <recommendedName>
        <fullName evidence="1">Glyoxalase-like domain-containing protein</fullName>
    </recommendedName>
</protein>
<dbReference type="InterPro" id="IPR025870">
    <property type="entry name" value="Glyoxalase-like_dom"/>
</dbReference>
<dbReference type="RefSeq" id="WP_076119706.1">
    <property type="nucleotide sequence ID" value="NZ_MPTC01000011.1"/>
</dbReference>
<accession>A0A1R0XYF0</accession>